<sequence length="587" mass="63143">MIAMRILSLFLLVGVVGIAPPAEGQDASILPLLRSPPEVKPFDPSGRFDFPLAPIPSPASSPELPEEWNWHEVFGVRLGLPKGFTRTPTDEVDESRGVAAYFGNPDASLRSVTAIGLHFTRPETMAVAGLVSPEAVARSMSRQFPFTVAATGETVPLLGEHFDVLSGEDRSLFGLSSRRLSVYLGRTVNSWGYLPMVTILHTNLSERRATELNAAILASLHAIGGIEIGMPDPRQFEGLVQVRVPPGGRWVSPGSIRFREGRRGPLHAELLMQQLGPLENAALLFLESRFAVLPRVTEGTVEGIPVWVLNGPALNVPGADASGDEAGPAWQRRSLITRLCPPSAGPVVLSAAVGPDQTMAQEDLLKLPRLTLPDDAAPCPDLYMAPLQALFDGRPIARTLASVSQSGFGSPSPMVAPISEVVDLMGGMVRLSVPENGRIRHEELLLSDTPRGVPYASVRTRVTGATEEQVRNLLRDLFDGPLEVREEVFGGQRVWIAEGRSRHLPGSNVRTVEGDGWRRMALVTQVCPARFGPLAAIASTHEDRIAQGLTLDALLGLAEIRMRGDSVPCPDETMRPLSSLTAQGAAN</sequence>
<dbReference type="HOGENOM" id="CLU_464540_0_0_6"/>
<feature type="region of interest" description="Disordered" evidence="1">
    <location>
        <begin position="566"/>
        <end position="587"/>
    </location>
</feature>
<gene>
    <name evidence="2" type="ordered locus">TVNIR_2456</name>
</gene>
<dbReference type="Proteomes" id="UP000010809">
    <property type="component" value="Chromosome"/>
</dbReference>
<evidence type="ECO:0000313" key="3">
    <source>
        <dbReference type="Proteomes" id="UP000010809"/>
    </source>
</evidence>
<reference evidence="2" key="1">
    <citation type="submission" date="2015-12" db="EMBL/GenBank/DDBJ databases">
        <authorList>
            <person name="Tikhonova T.V."/>
            <person name="Pavlov A.R."/>
            <person name="Beletsky A.V."/>
            <person name="Mardanov A.V."/>
            <person name="Sorokin D.Y."/>
            <person name="Ravin N.V."/>
            <person name="Popov V.O."/>
        </authorList>
    </citation>
    <scope>NUCLEOTIDE SEQUENCE</scope>
    <source>
        <strain evidence="2">DSM 14787</strain>
    </source>
</reference>
<proteinExistence type="predicted"/>
<dbReference type="AlphaFoldDB" id="L0DYG7"/>
<dbReference type="KEGG" id="tni:TVNIR_2456"/>
<dbReference type="RefSeq" id="WP_015259214.1">
    <property type="nucleotide sequence ID" value="NC_019902.2"/>
</dbReference>
<dbReference type="PATRIC" id="fig|1255043.3.peg.2478"/>
<name>L0DYG7_THIND</name>
<feature type="compositionally biased region" description="Polar residues" evidence="1">
    <location>
        <begin position="576"/>
        <end position="587"/>
    </location>
</feature>
<protein>
    <submittedName>
        <fullName evidence="2">Uncharacterized protein</fullName>
    </submittedName>
</protein>
<keyword evidence="3" id="KW-1185">Reference proteome</keyword>
<dbReference type="EMBL" id="CP003989">
    <property type="protein sequence ID" value="AGA34098.1"/>
    <property type="molecule type" value="Genomic_DNA"/>
</dbReference>
<evidence type="ECO:0000313" key="2">
    <source>
        <dbReference type="EMBL" id="AGA34098.1"/>
    </source>
</evidence>
<evidence type="ECO:0000256" key="1">
    <source>
        <dbReference type="SAM" id="MobiDB-lite"/>
    </source>
</evidence>
<accession>L0DYG7</accession>
<organism evidence="2 3">
    <name type="scientific">Thioalkalivibrio nitratireducens (strain DSM 14787 / UNIQEM 213 / ALEN2)</name>
    <dbReference type="NCBI Taxonomy" id="1255043"/>
    <lineage>
        <taxon>Bacteria</taxon>
        <taxon>Pseudomonadati</taxon>
        <taxon>Pseudomonadota</taxon>
        <taxon>Gammaproteobacteria</taxon>
        <taxon>Chromatiales</taxon>
        <taxon>Ectothiorhodospiraceae</taxon>
        <taxon>Thioalkalivibrio</taxon>
    </lineage>
</organism>